<dbReference type="OrthoDB" id="2692326at2759"/>
<evidence type="ECO:0008006" key="3">
    <source>
        <dbReference type="Google" id="ProtNLM"/>
    </source>
</evidence>
<dbReference type="EMBL" id="JABBWD010000071">
    <property type="protein sequence ID" value="KAG1769561.1"/>
    <property type="molecule type" value="Genomic_DNA"/>
</dbReference>
<dbReference type="InterPro" id="IPR032675">
    <property type="entry name" value="LRR_dom_sf"/>
</dbReference>
<dbReference type="Gene3D" id="1.20.1280.50">
    <property type="match status" value="1"/>
</dbReference>
<reference evidence="1" key="1">
    <citation type="journal article" date="2020" name="New Phytol.">
        <title>Comparative genomics reveals dynamic genome evolution in host specialist ectomycorrhizal fungi.</title>
        <authorList>
            <person name="Lofgren L.A."/>
            <person name="Nguyen N.H."/>
            <person name="Vilgalys R."/>
            <person name="Ruytinx J."/>
            <person name="Liao H.L."/>
            <person name="Branco S."/>
            <person name="Kuo A."/>
            <person name="LaButti K."/>
            <person name="Lipzen A."/>
            <person name="Andreopoulos W."/>
            <person name="Pangilinan J."/>
            <person name="Riley R."/>
            <person name="Hundley H."/>
            <person name="Na H."/>
            <person name="Barry K."/>
            <person name="Grigoriev I.V."/>
            <person name="Stajich J.E."/>
            <person name="Kennedy P.G."/>
        </authorList>
    </citation>
    <scope>NUCLEOTIDE SEQUENCE</scope>
    <source>
        <strain evidence="1">DOB743</strain>
    </source>
</reference>
<dbReference type="Gene3D" id="3.80.10.10">
    <property type="entry name" value="Ribonuclease Inhibitor"/>
    <property type="match status" value="1"/>
</dbReference>
<evidence type="ECO:0000313" key="1">
    <source>
        <dbReference type="EMBL" id="KAG1769561.1"/>
    </source>
</evidence>
<name>A0A9P6ZKR3_9AGAM</name>
<accession>A0A9P6ZKR3</accession>
<dbReference type="InterPro" id="IPR036047">
    <property type="entry name" value="F-box-like_dom_sf"/>
</dbReference>
<proteinExistence type="predicted"/>
<dbReference type="Proteomes" id="UP000714275">
    <property type="component" value="Unassembled WGS sequence"/>
</dbReference>
<comment type="caution">
    <text evidence="1">The sequence shown here is derived from an EMBL/GenBank/DDBJ whole genome shotgun (WGS) entry which is preliminary data.</text>
</comment>
<gene>
    <name evidence="1" type="ORF">EV702DRAFT_1012018</name>
</gene>
<protein>
    <recommendedName>
        <fullName evidence="3">F-box domain-containing protein</fullName>
    </recommendedName>
</protein>
<sequence>MTTPSRRPFMATLSISSPQVDVCIPHSHRNDLALIFGLPPEILATVFRHFVEEWQSHPAKGAPTCVVFTHVCRHWRQVALKSPTLWTYIIYTPPRWLGVMLERSKSASLFVAYDVTVLLRDCLEQILSQLPRIRVLRLRTINSPDIDRTIHLLSSQPAPLLEIFEFSNTFFSEPTTKPISNTVFQGQSPRLRSVELTSSNFNWTAHIFSGLRILSLRGTGNTSFPTLPQLLQALRRMPALEQLTLERLHINSQEKNHLGKVPLAQLKSIALGSEMIQTAASLFAQLVIPVDVKIALLLFRIEGLRGFPELFSAMGMRPDGSGSVIRSIRCIRHSRHTFCIQLSTSMMINPELFWNPSDNDDIRLSIQFTYRESAEVEPSIIFDICQIVRQTGYRIQKFSYGSEFDLPGRDFWRAGSANLLELEVIHVNSTFIGGLIAALEIIEGKQNSDIAYPSLRVLELEKVDFEEDEPEELRDVMKMRAKHGVGIHVLQIAECRNLKANQVQGFGEVVATVDWDEHEEQLEDDNSVCSSCADDAGDDD</sequence>
<dbReference type="AlphaFoldDB" id="A0A9P6ZKR3"/>
<evidence type="ECO:0000313" key="2">
    <source>
        <dbReference type="Proteomes" id="UP000714275"/>
    </source>
</evidence>
<organism evidence="1 2">
    <name type="scientific">Suillus placidus</name>
    <dbReference type="NCBI Taxonomy" id="48579"/>
    <lineage>
        <taxon>Eukaryota</taxon>
        <taxon>Fungi</taxon>
        <taxon>Dikarya</taxon>
        <taxon>Basidiomycota</taxon>
        <taxon>Agaricomycotina</taxon>
        <taxon>Agaricomycetes</taxon>
        <taxon>Agaricomycetidae</taxon>
        <taxon>Boletales</taxon>
        <taxon>Suillineae</taxon>
        <taxon>Suillaceae</taxon>
        <taxon>Suillus</taxon>
    </lineage>
</organism>
<dbReference type="SUPFAM" id="SSF52047">
    <property type="entry name" value="RNI-like"/>
    <property type="match status" value="1"/>
</dbReference>
<keyword evidence="2" id="KW-1185">Reference proteome</keyword>
<dbReference type="SUPFAM" id="SSF81383">
    <property type="entry name" value="F-box domain"/>
    <property type="match status" value="1"/>
</dbReference>